<evidence type="ECO:0000313" key="1">
    <source>
        <dbReference type="EMBL" id="NYG36494.1"/>
    </source>
</evidence>
<reference evidence="1 2" key="1">
    <citation type="submission" date="2020-07" db="EMBL/GenBank/DDBJ databases">
        <title>Sequencing the genomes of 1000 actinobacteria strains.</title>
        <authorList>
            <person name="Klenk H.-P."/>
        </authorList>
    </citation>
    <scope>NUCLEOTIDE SEQUENCE [LARGE SCALE GENOMIC DNA]</scope>
    <source>
        <strain evidence="1 2">DSM 24723</strain>
    </source>
</reference>
<proteinExistence type="predicted"/>
<evidence type="ECO:0000313" key="2">
    <source>
        <dbReference type="Proteomes" id="UP000592181"/>
    </source>
</evidence>
<name>A0A852X877_9MICO</name>
<protein>
    <submittedName>
        <fullName evidence="1">Uncharacterized protein</fullName>
    </submittedName>
</protein>
<accession>A0A852X877</accession>
<dbReference type="RefSeq" id="WP_179461993.1">
    <property type="nucleotide sequence ID" value="NZ_JACBZX010000001.1"/>
</dbReference>
<dbReference type="EMBL" id="JACBZX010000001">
    <property type="protein sequence ID" value="NYG36494.1"/>
    <property type="molecule type" value="Genomic_DNA"/>
</dbReference>
<organism evidence="1 2">
    <name type="scientific">Janibacter alkaliphilus</name>
    <dbReference type="NCBI Taxonomy" id="1069963"/>
    <lineage>
        <taxon>Bacteria</taxon>
        <taxon>Bacillati</taxon>
        <taxon>Actinomycetota</taxon>
        <taxon>Actinomycetes</taxon>
        <taxon>Micrococcales</taxon>
        <taxon>Intrasporangiaceae</taxon>
        <taxon>Janibacter</taxon>
    </lineage>
</organism>
<sequence length="161" mass="17534">MALHPSGIEGAHLCVNLRCQDKNDLGKPWVYRVGIHVDKATDGAAARRTAHRLATDLEPSLDLASLQSALAQITTKPLGAALSGAKPIKRPRDRERRLQSWLAEVDAAGSSRVSRHPVFHHDDGRRLTAQFYLAPDLVTGADLLELILATLGYLARSCREG</sequence>
<gene>
    <name evidence="1" type="ORF">BJY28_000963</name>
</gene>
<dbReference type="Proteomes" id="UP000592181">
    <property type="component" value="Unassembled WGS sequence"/>
</dbReference>
<keyword evidence="2" id="KW-1185">Reference proteome</keyword>
<comment type="caution">
    <text evidence="1">The sequence shown here is derived from an EMBL/GenBank/DDBJ whole genome shotgun (WGS) entry which is preliminary data.</text>
</comment>
<dbReference type="AlphaFoldDB" id="A0A852X877"/>